<keyword evidence="6 9" id="KW-0378">Hydrolase</keyword>
<dbReference type="EC" id="3.4.19.12" evidence="3"/>
<dbReference type="Gene3D" id="3.90.70.10">
    <property type="entry name" value="Cysteine proteinases"/>
    <property type="match status" value="1"/>
</dbReference>
<dbReference type="GO" id="GO:0005829">
    <property type="term" value="C:cytosol"/>
    <property type="evidence" value="ECO:0007669"/>
    <property type="project" value="TreeGrafter"/>
</dbReference>
<keyword evidence="4" id="KW-0645">Protease</keyword>
<dbReference type="Pfam" id="PF00443">
    <property type="entry name" value="UCH"/>
    <property type="match status" value="1"/>
</dbReference>
<dbReference type="GO" id="GO:0006508">
    <property type="term" value="P:proteolysis"/>
    <property type="evidence" value="ECO:0007669"/>
    <property type="project" value="UniProtKB-KW"/>
</dbReference>
<comment type="similarity">
    <text evidence="2">Belongs to the peptidase C19 family.</text>
</comment>
<dbReference type="GO" id="GO:0016579">
    <property type="term" value="P:protein deubiquitination"/>
    <property type="evidence" value="ECO:0007669"/>
    <property type="project" value="InterPro"/>
</dbReference>
<comment type="catalytic activity">
    <reaction evidence="1">
        <text>Thiol-dependent hydrolysis of ester, thioester, amide, peptide and isopeptide bonds formed by the C-terminal Gly of ubiquitin (a 76-residue protein attached to proteins as an intracellular targeting signal).</text>
        <dbReference type="EC" id="3.4.19.12"/>
    </reaction>
</comment>
<dbReference type="EMBL" id="LNIX01000002">
    <property type="protein sequence ID" value="OXA60059.1"/>
    <property type="molecule type" value="Genomic_DNA"/>
</dbReference>
<comment type="caution">
    <text evidence="9">The sequence shown here is derived from an EMBL/GenBank/DDBJ whole genome shotgun (WGS) entry which is preliminary data.</text>
</comment>
<accession>A0A226ERC4</accession>
<reference evidence="9 10" key="1">
    <citation type="submission" date="2015-12" db="EMBL/GenBank/DDBJ databases">
        <title>The genome of Folsomia candida.</title>
        <authorList>
            <person name="Faddeeva A."/>
            <person name="Derks M.F."/>
            <person name="Anvar Y."/>
            <person name="Smit S."/>
            <person name="Van Straalen N."/>
            <person name="Roelofs D."/>
        </authorList>
    </citation>
    <scope>NUCLEOTIDE SEQUENCE [LARGE SCALE GENOMIC DNA]</scope>
    <source>
        <strain evidence="9 10">VU population</strain>
        <tissue evidence="9">Whole body</tissue>
    </source>
</reference>
<evidence type="ECO:0000256" key="4">
    <source>
        <dbReference type="ARBA" id="ARBA00022670"/>
    </source>
</evidence>
<evidence type="ECO:0000256" key="1">
    <source>
        <dbReference type="ARBA" id="ARBA00000707"/>
    </source>
</evidence>
<dbReference type="InterPro" id="IPR050164">
    <property type="entry name" value="Peptidase_C19"/>
</dbReference>
<gene>
    <name evidence="9" type="ORF">Fcan01_06232</name>
</gene>
<evidence type="ECO:0000313" key="10">
    <source>
        <dbReference type="Proteomes" id="UP000198287"/>
    </source>
</evidence>
<dbReference type="SUPFAM" id="SSF54001">
    <property type="entry name" value="Cysteine proteinases"/>
    <property type="match status" value="1"/>
</dbReference>
<dbReference type="AlphaFoldDB" id="A0A226ERC4"/>
<dbReference type="OMA" id="NCWIREF"/>
<keyword evidence="5" id="KW-0833">Ubl conjugation pathway</keyword>
<evidence type="ECO:0000256" key="3">
    <source>
        <dbReference type="ARBA" id="ARBA00012759"/>
    </source>
</evidence>
<dbReference type="InterPro" id="IPR028889">
    <property type="entry name" value="USP"/>
</dbReference>
<dbReference type="STRING" id="158441.A0A226ERC4"/>
<dbReference type="InterPro" id="IPR001394">
    <property type="entry name" value="Peptidase_C19_UCH"/>
</dbReference>
<evidence type="ECO:0000256" key="7">
    <source>
        <dbReference type="ARBA" id="ARBA00022807"/>
    </source>
</evidence>
<dbReference type="GO" id="GO:0005634">
    <property type="term" value="C:nucleus"/>
    <property type="evidence" value="ECO:0007669"/>
    <property type="project" value="UniProtKB-SubCell"/>
</dbReference>
<dbReference type="OrthoDB" id="289038at2759"/>
<dbReference type="PROSITE" id="PS50235">
    <property type="entry name" value="USP_3"/>
    <property type="match status" value="1"/>
</dbReference>
<evidence type="ECO:0000259" key="8">
    <source>
        <dbReference type="PROSITE" id="PS50235"/>
    </source>
</evidence>
<sequence length="642" mass="72916">MGDTDPTITEEVVLQAYVLSEDTPREPLENEGGTICNPFLIRNMGCAKWLKIPQSRLIEEDDPKYKTNILGIRNSGELSGLINHGRTCYANSTLQSWFHNPIFRRAILSIAAETENPGKKVILALQKMFARLKFSIFKAIDPAELYATLDMNQTDEHDAQEFALKLTDFLSESDATLRTIFDTNLNGSLQYERKCLSCQETAVVKENYSIIRLNPCDSLQQALGEKLEEEKLEYRCESCELGVEASRTLQFLTFPPVLQFEVNRYRYCPTAQRNIKIQSSFNFPDVIDFTPYLELKEGDSTENNKYTAFAALVHTGSRADCGHFVVRIRNHTTGTWHQFSDASLNQWDAEEDGMNASDNVYMVIYIRQLVLTAFPDNDLTTSNSAIEARLKTEVEEEDELLLAKKKAAHHNFIQRYNLINLVASTPKIGPVRDYYFFSNCWIREFLRSIDFPGDLIPVNNQSIMCVHGKVAPPKPNPTTVAYRVVPPKIAAKIYEVFGGGPDLLVGRNLCRPCVDLMRKKLAEQQRKSDELEQMDTDVEIEGISNDKKDQEFSINVRLAKVAGGDNKKPRQNGSPLLVEGGRTLQWLVYQLGLILDRSWQEISIEFNGVKLLDLDKSISDHGIIPDAEIQVWTPDMDHYDDQ</sequence>
<name>A0A226ERC4_FOLCA</name>
<organism evidence="9 10">
    <name type="scientific">Folsomia candida</name>
    <name type="common">Springtail</name>
    <dbReference type="NCBI Taxonomy" id="158441"/>
    <lineage>
        <taxon>Eukaryota</taxon>
        <taxon>Metazoa</taxon>
        <taxon>Ecdysozoa</taxon>
        <taxon>Arthropoda</taxon>
        <taxon>Hexapoda</taxon>
        <taxon>Collembola</taxon>
        <taxon>Entomobryomorpha</taxon>
        <taxon>Isotomoidea</taxon>
        <taxon>Isotomidae</taxon>
        <taxon>Proisotominae</taxon>
        <taxon>Folsomia</taxon>
    </lineage>
</organism>
<protein>
    <recommendedName>
        <fullName evidence="3">ubiquitinyl hydrolase 1</fullName>
        <ecNumber evidence="3">3.4.19.12</ecNumber>
    </recommendedName>
</protein>
<dbReference type="Proteomes" id="UP000198287">
    <property type="component" value="Unassembled WGS sequence"/>
</dbReference>
<evidence type="ECO:0000256" key="2">
    <source>
        <dbReference type="ARBA" id="ARBA00009085"/>
    </source>
</evidence>
<evidence type="ECO:0000256" key="6">
    <source>
        <dbReference type="ARBA" id="ARBA00022801"/>
    </source>
</evidence>
<dbReference type="GO" id="GO:0004843">
    <property type="term" value="F:cysteine-type deubiquitinase activity"/>
    <property type="evidence" value="ECO:0007669"/>
    <property type="project" value="UniProtKB-EC"/>
</dbReference>
<dbReference type="InterPro" id="IPR038765">
    <property type="entry name" value="Papain-like_cys_pep_sf"/>
</dbReference>
<keyword evidence="7" id="KW-0788">Thiol protease</keyword>
<feature type="domain" description="USP" evidence="8">
    <location>
        <begin position="79"/>
        <end position="368"/>
    </location>
</feature>
<evidence type="ECO:0000313" key="9">
    <source>
        <dbReference type="EMBL" id="OXA60059.1"/>
    </source>
</evidence>
<proteinExistence type="inferred from homology"/>
<dbReference type="PANTHER" id="PTHR24006">
    <property type="entry name" value="UBIQUITIN CARBOXYL-TERMINAL HYDROLASE"/>
    <property type="match status" value="1"/>
</dbReference>
<evidence type="ECO:0000256" key="5">
    <source>
        <dbReference type="ARBA" id="ARBA00022786"/>
    </source>
</evidence>
<keyword evidence="10" id="KW-1185">Reference proteome</keyword>
<dbReference type="PANTHER" id="PTHR24006:SF722">
    <property type="entry name" value="UBIQUITIN CARBOXYL-TERMINAL HYDROLASE 48"/>
    <property type="match status" value="1"/>
</dbReference>